<evidence type="ECO:0000256" key="2">
    <source>
        <dbReference type="ARBA" id="ARBA00022527"/>
    </source>
</evidence>
<keyword evidence="12" id="KW-1185">Reference proteome</keyword>
<keyword evidence="6" id="KW-0067">ATP-binding</keyword>
<dbReference type="PANTHER" id="PTHR24363:SF0">
    <property type="entry name" value="SERINE_THREONINE KINASE LIKE DOMAIN CONTAINING 1"/>
    <property type="match status" value="1"/>
</dbReference>
<evidence type="ECO:0000256" key="8">
    <source>
        <dbReference type="ARBA" id="ARBA00048679"/>
    </source>
</evidence>
<evidence type="ECO:0000313" key="12">
    <source>
        <dbReference type="Proteomes" id="UP000661112"/>
    </source>
</evidence>
<feature type="transmembrane region" description="Helical" evidence="9">
    <location>
        <begin position="403"/>
        <end position="422"/>
    </location>
</feature>
<evidence type="ECO:0000256" key="4">
    <source>
        <dbReference type="ARBA" id="ARBA00022741"/>
    </source>
</evidence>
<evidence type="ECO:0000259" key="10">
    <source>
        <dbReference type="PROSITE" id="PS50011"/>
    </source>
</evidence>
<feature type="transmembrane region" description="Helical" evidence="9">
    <location>
        <begin position="324"/>
        <end position="347"/>
    </location>
</feature>
<keyword evidence="3" id="KW-0808">Transferase</keyword>
<evidence type="ECO:0000256" key="7">
    <source>
        <dbReference type="ARBA" id="ARBA00047899"/>
    </source>
</evidence>
<keyword evidence="9" id="KW-1133">Transmembrane helix</keyword>
<dbReference type="CDD" id="cd14014">
    <property type="entry name" value="STKc_PknB_like"/>
    <property type="match status" value="1"/>
</dbReference>
<feature type="domain" description="Protein kinase" evidence="10">
    <location>
        <begin position="10"/>
        <end position="271"/>
    </location>
</feature>
<dbReference type="SMART" id="SM00220">
    <property type="entry name" value="S_TKc"/>
    <property type="match status" value="1"/>
</dbReference>
<dbReference type="InterPro" id="IPR000719">
    <property type="entry name" value="Prot_kinase_dom"/>
</dbReference>
<gene>
    <name evidence="11" type="ORF">H6G83_13750</name>
</gene>
<dbReference type="PROSITE" id="PS50011">
    <property type="entry name" value="PROTEIN_KINASE_DOM"/>
    <property type="match status" value="1"/>
</dbReference>
<protein>
    <recommendedName>
        <fullName evidence="1">non-specific serine/threonine protein kinase</fullName>
        <ecNumber evidence="1">2.7.11.1</ecNumber>
    </recommendedName>
</protein>
<dbReference type="Proteomes" id="UP000661112">
    <property type="component" value="Unassembled WGS sequence"/>
</dbReference>
<evidence type="ECO:0000256" key="5">
    <source>
        <dbReference type="ARBA" id="ARBA00022777"/>
    </source>
</evidence>
<keyword evidence="9" id="KW-0812">Transmembrane</keyword>
<dbReference type="EMBL" id="JACJSG010000016">
    <property type="protein sequence ID" value="MBD2501652.1"/>
    <property type="molecule type" value="Genomic_DNA"/>
</dbReference>
<name>A0ABR8D5Y9_9NOST</name>
<dbReference type="PANTHER" id="PTHR24363">
    <property type="entry name" value="SERINE/THREONINE PROTEIN KINASE"/>
    <property type="match status" value="1"/>
</dbReference>
<dbReference type="Gene3D" id="3.30.200.20">
    <property type="entry name" value="Phosphorylase Kinase, domain 1"/>
    <property type="match status" value="1"/>
</dbReference>
<evidence type="ECO:0000256" key="9">
    <source>
        <dbReference type="SAM" id="Phobius"/>
    </source>
</evidence>
<dbReference type="Gene3D" id="1.10.510.10">
    <property type="entry name" value="Transferase(Phosphotransferase) domain 1"/>
    <property type="match status" value="1"/>
</dbReference>
<comment type="catalytic activity">
    <reaction evidence="8">
        <text>L-seryl-[protein] + ATP = O-phospho-L-seryl-[protein] + ADP + H(+)</text>
        <dbReference type="Rhea" id="RHEA:17989"/>
        <dbReference type="Rhea" id="RHEA-COMP:9863"/>
        <dbReference type="Rhea" id="RHEA-COMP:11604"/>
        <dbReference type="ChEBI" id="CHEBI:15378"/>
        <dbReference type="ChEBI" id="CHEBI:29999"/>
        <dbReference type="ChEBI" id="CHEBI:30616"/>
        <dbReference type="ChEBI" id="CHEBI:83421"/>
        <dbReference type="ChEBI" id="CHEBI:456216"/>
        <dbReference type="EC" id="2.7.11.1"/>
    </reaction>
</comment>
<keyword evidence="2 11" id="KW-0723">Serine/threonine-protein kinase</keyword>
<feature type="transmembrane region" description="Helical" evidence="9">
    <location>
        <begin position="380"/>
        <end position="397"/>
    </location>
</feature>
<reference evidence="11 12" key="1">
    <citation type="journal article" date="2020" name="ISME J.">
        <title>Comparative genomics reveals insights into cyanobacterial evolution and habitat adaptation.</title>
        <authorList>
            <person name="Chen M.Y."/>
            <person name="Teng W.K."/>
            <person name="Zhao L."/>
            <person name="Hu C.X."/>
            <person name="Zhou Y.K."/>
            <person name="Han B.P."/>
            <person name="Song L.R."/>
            <person name="Shu W.S."/>
        </authorList>
    </citation>
    <scope>NUCLEOTIDE SEQUENCE [LARGE SCALE GENOMIC DNA]</scope>
    <source>
        <strain evidence="11 12">FACHB-119</strain>
    </source>
</reference>
<keyword evidence="9" id="KW-0472">Membrane</keyword>
<dbReference type="EC" id="2.7.11.1" evidence="1"/>
<proteinExistence type="predicted"/>
<evidence type="ECO:0000256" key="6">
    <source>
        <dbReference type="ARBA" id="ARBA00022840"/>
    </source>
</evidence>
<dbReference type="SUPFAM" id="SSF56112">
    <property type="entry name" value="Protein kinase-like (PK-like)"/>
    <property type="match status" value="1"/>
</dbReference>
<dbReference type="GO" id="GO:0004674">
    <property type="term" value="F:protein serine/threonine kinase activity"/>
    <property type="evidence" value="ECO:0007669"/>
    <property type="project" value="UniProtKB-KW"/>
</dbReference>
<feature type="transmembrane region" description="Helical" evidence="9">
    <location>
        <begin position="353"/>
        <end position="371"/>
    </location>
</feature>
<organism evidence="11 12">
    <name type="scientific">Anabaena azotica FACHB-119</name>
    <dbReference type="NCBI Taxonomy" id="947527"/>
    <lineage>
        <taxon>Bacteria</taxon>
        <taxon>Bacillati</taxon>
        <taxon>Cyanobacteriota</taxon>
        <taxon>Cyanophyceae</taxon>
        <taxon>Nostocales</taxon>
        <taxon>Nostocaceae</taxon>
        <taxon>Anabaena</taxon>
        <taxon>Anabaena azotica</taxon>
    </lineage>
</organism>
<accession>A0ABR8D5Y9</accession>
<comment type="catalytic activity">
    <reaction evidence="7">
        <text>L-threonyl-[protein] + ATP = O-phospho-L-threonyl-[protein] + ADP + H(+)</text>
        <dbReference type="Rhea" id="RHEA:46608"/>
        <dbReference type="Rhea" id="RHEA-COMP:11060"/>
        <dbReference type="Rhea" id="RHEA-COMP:11605"/>
        <dbReference type="ChEBI" id="CHEBI:15378"/>
        <dbReference type="ChEBI" id="CHEBI:30013"/>
        <dbReference type="ChEBI" id="CHEBI:30616"/>
        <dbReference type="ChEBI" id="CHEBI:61977"/>
        <dbReference type="ChEBI" id="CHEBI:456216"/>
        <dbReference type="EC" id="2.7.11.1"/>
    </reaction>
</comment>
<sequence>MLGRLLDGRYRIIQTLASGGFSQTYIAEDTKLYHKHCVVKQLKPQASEPTTLRLARRLFAAEAQLLHELGHHDQIPQLLAHFEENEEFYLVQQLIVGHPLNRELTPGQRWSEDYVINLLLNILQPLAFVHEHHVIHRDLKPSNLIRRHSDRNIVLIDFGAVKHISTQVASVPDRTRMTVSIGTPGYMPSEQSRGSPKFSSDIYAVGMICIQALTGLMPDQLPEDDHAEMRWRHLVDISPELADILDRMVRYDFRQRYQSAAEVLTSVQELASYAAQAQLSTITLHSPPPPVLPQYRQETALPAELLSSEIPTVIAPHIRVGWGFYLQWVFITIFGYVGGFLIGFNLLAVAGDLAAVCFWGLAIGVKQWLILRLKVFRPSWLWIFTTSLSVVIPYLLVGGLNNFWDFALLHGLIVGIAQWLVLRRLVDKAGWWLLVNALGGWVGGLISGAVLVWLLRHPKISNNG</sequence>
<evidence type="ECO:0000313" key="11">
    <source>
        <dbReference type="EMBL" id="MBD2501652.1"/>
    </source>
</evidence>
<comment type="caution">
    <text evidence="11">The sequence shown here is derived from an EMBL/GenBank/DDBJ whole genome shotgun (WGS) entry which is preliminary data.</text>
</comment>
<dbReference type="RefSeq" id="WP_190472872.1">
    <property type="nucleotide sequence ID" value="NZ_JACJSG010000016.1"/>
</dbReference>
<evidence type="ECO:0000256" key="3">
    <source>
        <dbReference type="ARBA" id="ARBA00022679"/>
    </source>
</evidence>
<dbReference type="InterPro" id="IPR011009">
    <property type="entry name" value="Kinase-like_dom_sf"/>
</dbReference>
<keyword evidence="5 11" id="KW-0418">Kinase</keyword>
<keyword evidence="4" id="KW-0547">Nucleotide-binding</keyword>
<evidence type="ECO:0000256" key="1">
    <source>
        <dbReference type="ARBA" id="ARBA00012513"/>
    </source>
</evidence>
<feature type="transmembrane region" description="Helical" evidence="9">
    <location>
        <begin position="429"/>
        <end position="455"/>
    </location>
</feature>
<dbReference type="Pfam" id="PF00069">
    <property type="entry name" value="Pkinase"/>
    <property type="match status" value="1"/>
</dbReference>